<evidence type="ECO:0000256" key="2">
    <source>
        <dbReference type="SAM" id="MobiDB-lite"/>
    </source>
</evidence>
<dbReference type="SUPFAM" id="SSF54928">
    <property type="entry name" value="RNA-binding domain, RBD"/>
    <property type="match status" value="1"/>
</dbReference>
<dbReference type="Proteomes" id="UP000422232">
    <property type="component" value="Chromosome"/>
</dbReference>
<dbReference type="PANTHER" id="PTHR48027">
    <property type="entry name" value="HETEROGENEOUS NUCLEAR RIBONUCLEOPROTEIN 87F-RELATED"/>
    <property type="match status" value="1"/>
</dbReference>
<dbReference type="Proteomes" id="UP000422232">
    <property type="component" value="Plasmid unnamed2"/>
</dbReference>
<proteinExistence type="predicted"/>
<evidence type="ECO:0000313" key="7">
    <source>
        <dbReference type="EMBL" id="QGO07698.1"/>
    </source>
</evidence>
<keyword evidence="1" id="KW-0694">RNA-binding</keyword>
<evidence type="ECO:0000313" key="10">
    <source>
        <dbReference type="Proteomes" id="UP000422232"/>
    </source>
</evidence>
<dbReference type="CDD" id="cd21608">
    <property type="entry name" value="RRM2_NsCP33_like"/>
    <property type="match status" value="1"/>
</dbReference>
<dbReference type="Gene3D" id="3.30.70.330">
    <property type="match status" value="1"/>
</dbReference>
<geneLocation type="plasmid" evidence="6 10">
    <name>unnamed1</name>
</geneLocation>
<accession>A0A9Q5VM60</accession>
<dbReference type="EMBL" id="CP038910">
    <property type="protein sequence ID" value="QGO07746.1"/>
    <property type="molecule type" value="Genomic_DNA"/>
</dbReference>
<feature type="region of interest" description="Disordered" evidence="2">
    <location>
        <begin position="64"/>
        <end position="87"/>
    </location>
</feature>
<dbReference type="AlphaFoldDB" id="A0A9Q5VM60"/>
<reference evidence="4 9" key="1">
    <citation type="journal article" date="2014" name="Genome Announc.">
        <title>Comparative Genome Analysis of Two Isolates of the Fish Pathogen Piscirickettsia salmonis from Different Hosts Reveals Major Differences in Virulence-Associated Secretion Systems.</title>
        <authorList>
            <person name="Bohle H."/>
            <person name="Henriquez P."/>
            <person name="Grothusen H."/>
            <person name="Navas E."/>
            <person name="Sandoval A."/>
            <person name="Bustamante F."/>
            <person name="Bustos P."/>
            <person name="Mancilla M."/>
        </authorList>
    </citation>
    <scope>NUCLEOTIDE SEQUENCE [LARGE SCALE GENOMIC DNA]</scope>
    <source>
        <strain evidence="9">B1-32597</strain>
        <strain evidence="4">PM32597B1</strain>
    </source>
</reference>
<dbReference type="EMBL" id="CP012510">
    <property type="protein sequence ID" value="ALB24459.1"/>
    <property type="molecule type" value="Genomic_DNA"/>
</dbReference>
<geneLocation type="plasmid" evidence="8 10">
    <name>unnamed2</name>
</geneLocation>
<evidence type="ECO:0000313" key="8">
    <source>
        <dbReference type="EMBL" id="QGO07746.1"/>
    </source>
</evidence>
<keyword evidence="10" id="KW-1185">Reference proteome</keyword>
<dbReference type="EMBL" id="CP038908">
    <property type="protein sequence ID" value="QGO04644.1"/>
    <property type="molecule type" value="Genomic_DNA"/>
</dbReference>
<evidence type="ECO:0000259" key="3">
    <source>
        <dbReference type="PROSITE" id="PS50102"/>
    </source>
</evidence>
<reference evidence="4" key="2">
    <citation type="submission" date="2015-08" db="EMBL/GenBank/DDBJ databases">
        <title>Complete genome sequence of Piscirickettsia salmonis strain PM32597B1.</title>
        <authorList>
            <person name="Bohle H."/>
            <person name="Henriquez P."/>
            <person name="Navas E."/>
            <person name="Grothusen H."/>
            <person name="Bustamante F."/>
            <person name="Bustos P."/>
            <person name="Bustos P."/>
            <person name="Mancilla M."/>
        </authorList>
    </citation>
    <scope>NUCLEOTIDE SEQUENCE</scope>
    <source>
        <strain evidence="4">PM32597B1</strain>
        <plasmid evidence="4">pPSB1-2</plasmid>
    </source>
</reference>
<dbReference type="EMBL" id="CP038910">
    <property type="protein sequence ID" value="QGO07698.1"/>
    <property type="molecule type" value="Genomic_DNA"/>
</dbReference>
<keyword evidence="8" id="KW-0614">Plasmid</keyword>
<dbReference type="EMBL" id="CP038909">
    <property type="protein sequence ID" value="QGO07617.1"/>
    <property type="molecule type" value="Genomic_DNA"/>
</dbReference>
<protein>
    <submittedName>
        <fullName evidence="8">RNA recognition motif-containing protein</fullName>
    </submittedName>
    <submittedName>
        <fullName evidence="4">RNA-binding protein</fullName>
    </submittedName>
</protein>
<dbReference type="InterPro" id="IPR035979">
    <property type="entry name" value="RBD_domain_sf"/>
</dbReference>
<geneLocation type="plasmid" evidence="4 9">
    <name>pPSB1-2</name>
</geneLocation>
<evidence type="ECO:0000313" key="4">
    <source>
        <dbReference type="EMBL" id="ALB24459.1"/>
    </source>
</evidence>
<dbReference type="Proteomes" id="UP000029558">
    <property type="component" value="Plasmid pPSB1-2"/>
</dbReference>
<dbReference type="OrthoDB" id="9798855at2"/>
<evidence type="ECO:0000256" key="1">
    <source>
        <dbReference type="ARBA" id="ARBA00022884"/>
    </source>
</evidence>
<dbReference type="GO" id="GO:0003723">
    <property type="term" value="F:RNA binding"/>
    <property type="evidence" value="ECO:0007669"/>
    <property type="project" value="UniProtKB-KW"/>
</dbReference>
<dbReference type="PROSITE" id="PS50102">
    <property type="entry name" value="RRM"/>
    <property type="match status" value="1"/>
</dbReference>
<feature type="domain" description="RRM" evidence="3">
    <location>
        <begin position="2"/>
        <end position="79"/>
    </location>
</feature>
<dbReference type="Pfam" id="PF00076">
    <property type="entry name" value="RRM_1"/>
    <property type="match status" value="1"/>
</dbReference>
<dbReference type="InterPro" id="IPR012677">
    <property type="entry name" value="Nucleotide-bd_a/b_plait_sf"/>
</dbReference>
<dbReference type="InterPro" id="IPR000504">
    <property type="entry name" value="RRM_dom"/>
</dbReference>
<dbReference type="GeneID" id="66742595"/>
<dbReference type="InterPro" id="IPR052462">
    <property type="entry name" value="SLIRP/GR-RBP-like"/>
</dbReference>
<evidence type="ECO:0000313" key="9">
    <source>
        <dbReference type="Proteomes" id="UP000029558"/>
    </source>
</evidence>
<dbReference type="InterPro" id="IPR048289">
    <property type="entry name" value="RRM2_NsCP33-like"/>
</dbReference>
<reference evidence="8 10" key="3">
    <citation type="submission" date="2019-04" db="EMBL/GenBank/DDBJ databases">
        <title>Complete genome sequencing of Piscirickettsia salmonis strain Psal-009.</title>
        <authorList>
            <person name="Schober I."/>
            <person name="Bunk B."/>
            <person name="Sproer C."/>
            <person name="Carril G.P."/>
            <person name="Riedel T."/>
            <person name="Flores-Herrera P.A."/>
            <person name="Nourdin-Galindo G."/>
            <person name="Marshall S.H."/>
            <person name="Overmann J."/>
        </authorList>
    </citation>
    <scope>NUCLEOTIDE SEQUENCE [LARGE SCALE GENOMIC DNA]</scope>
    <source>
        <strain evidence="8 10">Psal-009</strain>
        <plasmid evidence="6 10">unnamed1</plasmid>
        <plasmid evidence="8 10">unnamed2</plasmid>
    </source>
</reference>
<dbReference type="Proteomes" id="UP000422232">
    <property type="component" value="Plasmid unnamed1"/>
</dbReference>
<gene>
    <name evidence="4" type="ORF">KU39_2p56</name>
    <name evidence="5" type="ORF">Psal009_00515</name>
    <name evidence="6" type="ORF">Psal009_03576</name>
    <name evidence="7" type="ORF">Psal009_03657</name>
    <name evidence="8" type="ORF">Psal009_03705</name>
</gene>
<evidence type="ECO:0000313" key="6">
    <source>
        <dbReference type="EMBL" id="QGO07617.1"/>
    </source>
</evidence>
<name>A0A9Q5VM60_PISSA</name>
<dbReference type="SMART" id="SM00360">
    <property type="entry name" value="RRM"/>
    <property type="match status" value="1"/>
</dbReference>
<dbReference type="RefSeq" id="WP_032126138.1">
    <property type="nucleotide sequence ID" value="NZ_CP012414.1"/>
</dbReference>
<sequence length="87" mass="9880">MKKLYVGNLTYSVEDRDLVEMFSKYGEVISARVITDRDTGRSKGFAFVEFQTQEQAQAALELDGKDSGGRNLKVNMAKPQEKRQSSW</sequence>
<organism evidence="8 10">
    <name type="scientific">Piscirickettsia salmonis</name>
    <dbReference type="NCBI Taxonomy" id="1238"/>
    <lineage>
        <taxon>Bacteria</taxon>
        <taxon>Pseudomonadati</taxon>
        <taxon>Pseudomonadota</taxon>
        <taxon>Gammaproteobacteria</taxon>
        <taxon>Thiotrichales</taxon>
        <taxon>Piscirickettsiaceae</taxon>
        <taxon>Piscirickettsia</taxon>
    </lineage>
</organism>
<evidence type="ECO:0000313" key="5">
    <source>
        <dbReference type="EMBL" id="QGO04644.1"/>
    </source>
</evidence>